<name>A0AAD9KBL3_9ANNE</name>
<protein>
    <submittedName>
        <fullName evidence="2">Uncharacterized protein</fullName>
    </submittedName>
</protein>
<feature type="region of interest" description="Disordered" evidence="1">
    <location>
        <begin position="72"/>
        <end position="105"/>
    </location>
</feature>
<accession>A0AAD9KBL3</accession>
<dbReference type="Proteomes" id="UP001208570">
    <property type="component" value="Unassembled WGS sequence"/>
</dbReference>
<evidence type="ECO:0000313" key="2">
    <source>
        <dbReference type="EMBL" id="KAK2168110.1"/>
    </source>
</evidence>
<sequence>MTPTLSAPREAVTSKVAMHQDEHTHARTHTHTRTANDKHPARYDQARLEMAQRRTFGYTLCPSVMFYLHEDDERREEREKKPSKRIISPTNTTTRRPRSNSSVHN</sequence>
<comment type="caution">
    <text evidence="2">The sequence shown here is derived from an EMBL/GenBank/DDBJ whole genome shotgun (WGS) entry which is preliminary data.</text>
</comment>
<evidence type="ECO:0000256" key="1">
    <source>
        <dbReference type="SAM" id="MobiDB-lite"/>
    </source>
</evidence>
<feature type="compositionally biased region" description="Low complexity" evidence="1">
    <location>
        <begin position="85"/>
        <end position="105"/>
    </location>
</feature>
<feature type="region of interest" description="Disordered" evidence="1">
    <location>
        <begin position="1"/>
        <end position="42"/>
    </location>
</feature>
<gene>
    <name evidence="2" type="ORF">LSH36_20g05036</name>
</gene>
<dbReference type="EMBL" id="JAODUP010000020">
    <property type="protein sequence ID" value="KAK2168110.1"/>
    <property type="molecule type" value="Genomic_DNA"/>
</dbReference>
<organism evidence="2 3">
    <name type="scientific">Paralvinella palmiformis</name>
    <dbReference type="NCBI Taxonomy" id="53620"/>
    <lineage>
        <taxon>Eukaryota</taxon>
        <taxon>Metazoa</taxon>
        <taxon>Spiralia</taxon>
        <taxon>Lophotrochozoa</taxon>
        <taxon>Annelida</taxon>
        <taxon>Polychaeta</taxon>
        <taxon>Sedentaria</taxon>
        <taxon>Canalipalpata</taxon>
        <taxon>Terebellida</taxon>
        <taxon>Terebelliformia</taxon>
        <taxon>Alvinellidae</taxon>
        <taxon>Paralvinella</taxon>
    </lineage>
</organism>
<dbReference type="AlphaFoldDB" id="A0AAD9KBL3"/>
<reference evidence="2" key="1">
    <citation type="journal article" date="2023" name="Mol. Biol. Evol.">
        <title>Third-Generation Sequencing Reveals the Adaptive Role of the Epigenome in Three Deep-Sea Polychaetes.</title>
        <authorList>
            <person name="Perez M."/>
            <person name="Aroh O."/>
            <person name="Sun Y."/>
            <person name="Lan Y."/>
            <person name="Juniper S.K."/>
            <person name="Young C.R."/>
            <person name="Angers B."/>
            <person name="Qian P.Y."/>
        </authorList>
    </citation>
    <scope>NUCLEOTIDE SEQUENCE</scope>
    <source>
        <strain evidence="2">P08H-3</strain>
    </source>
</reference>
<proteinExistence type="predicted"/>
<keyword evidence="3" id="KW-1185">Reference proteome</keyword>
<evidence type="ECO:0000313" key="3">
    <source>
        <dbReference type="Proteomes" id="UP001208570"/>
    </source>
</evidence>